<proteinExistence type="predicted"/>
<dbReference type="AlphaFoldDB" id="A0AAU9IHW3"/>
<dbReference type="Gene3D" id="3.40.50.1820">
    <property type="entry name" value="alpha/beta hydrolase"/>
    <property type="match status" value="1"/>
</dbReference>
<accession>A0AAU9IHW3</accession>
<reference evidence="1" key="1">
    <citation type="submission" date="2021-09" db="EMBL/GenBank/DDBJ databases">
        <authorList>
            <consortium name="AG Swart"/>
            <person name="Singh M."/>
            <person name="Singh A."/>
            <person name="Seah K."/>
            <person name="Emmerich C."/>
        </authorList>
    </citation>
    <scope>NUCLEOTIDE SEQUENCE</scope>
    <source>
        <strain evidence="1">ATCC30299</strain>
    </source>
</reference>
<evidence type="ECO:0008006" key="3">
    <source>
        <dbReference type="Google" id="ProtNLM"/>
    </source>
</evidence>
<dbReference type="Proteomes" id="UP001162131">
    <property type="component" value="Unassembled WGS sequence"/>
</dbReference>
<comment type="caution">
    <text evidence="1">The sequence shown here is derived from an EMBL/GenBank/DDBJ whole genome shotgun (WGS) entry which is preliminary data.</text>
</comment>
<gene>
    <name evidence="1" type="ORF">BSTOLATCC_MIC1594</name>
</gene>
<dbReference type="EMBL" id="CAJZBQ010000002">
    <property type="protein sequence ID" value="CAG9310754.1"/>
    <property type="molecule type" value="Genomic_DNA"/>
</dbReference>
<name>A0AAU9IHW3_9CILI</name>
<evidence type="ECO:0000313" key="2">
    <source>
        <dbReference type="Proteomes" id="UP001162131"/>
    </source>
</evidence>
<keyword evidence="2" id="KW-1185">Reference proteome</keyword>
<protein>
    <recommendedName>
        <fullName evidence="3">Alpha/beta hydrolase</fullName>
    </recommendedName>
</protein>
<dbReference type="InterPro" id="IPR029058">
    <property type="entry name" value="AB_hydrolase_fold"/>
</dbReference>
<evidence type="ECO:0000313" key="1">
    <source>
        <dbReference type="EMBL" id="CAG9310754.1"/>
    </source>
</evidence>
<dbReference type="SUPFAM" id="SSF53474">
    <property type="entry name" value="alpha/beta-Hydrolases"/>
    <property type="match status" value="1"/>
</dbReference>
<organism evidence="1 2">
    <name type="scientific">Blepharisma stoltei</name>
    <dbReference type="NCBI Taxonomy" id="1481888"/>
    <lineage>
        <taxon>Eukaryota</taxon>
        <taxon>Sar</taxon>
        <taxon>Alveolata</taxon>
        <taxon>Ciliophora</taxon>
        <taxon>Postciliodesmatophora</taxon>
        <taxon>Heterotrichea</taxon>
        <taxon>Heterotrichida</taxon>
        <taxon>Blepharismidae</taxon>
        <taxon>Blepharisma</taxon>
    </lineage>
</organism>
<sequence>MDHFTNRNGLRLSYSLSIKNQNDRKIYIICQWFFSDVLFSYDFLCEFIQVNTFRLCLKGCGNSEGEYSYGGFEQDAADIDDAVKFLDSEGYIVDGIIGFGKGANDAIIYSALYGGVKKIIALAPIIYATNCCMPQFFQDSIDEIQKTGEVRHHYLGKEIRFTEEMLDELMNLDMDYYSDKIKGDIYLIHGDADEKVPLSDALEYASDLKEKCKGFFTLNCDHFFTTELDEVVEIIHKIIESS</sequence>